<feature type="transmembrane region" description="Helical" evidence="2">
    <location>
        <begin position="148"/>
        <end position="172"/>
    </location>
</feature>
<feature type="transmembrane region" description="Helical" evidence="2">
    <location>
        <begin position="109"/>
        <end position="136"/>
    </location>
</feature>
<keyword evidence="2" id="KW-1133">Transmembrane helix</keyword>
<evidence type="ECO:0000256" key="1">
    <source>
        <dbReference type="SAM" id="MobiDB-lite"/>
    </source>
</evidence>
<sequence length="292" mass="30752">MLQSKTNLLMLVQAFPGNVPWGVLVVYLHDFLRTDVGLSDSVAMAAIVAVAAASFCGMIVGGLIGGHLYAHSGGRLLRFCAFTCLLRCVPCVLIFAFPAVVGKAPQGPALLLLLLLLLVAAFGSTLPTANIGAVLLNVNTAEVRGTICAIYSVLDDVSKALGTVVASFLGALVGSRAVAFQLSMSLWLLSAAALLAAAKTYAADEERALAAEAQQQGSQGFRFLSDEGAQDRTPLILKQQQQQRDCSSSSSSSSSYLEPDGVRLVRHPGARGAVAWDQIEEDGGYLRRLSRL</sequence>
<dbReference type="Gene3D" id="1.20.1250.20">
    <property type="entry name" value="MFS general substrate transporter like domains"/>
    <property type="match status" value="1"/>
</dbReference>
<dbReference type="AlphaFoldDB" id="U6N4S5"/>
<keyword evidence="4" id="KW-1185">Reference proteome</keyword>
<dbReference type="InterPro" id="IPR036259">
    <property type="entry name" value="MFS_trans_sf"/>
</dbReference>
<dbReference type="EMBL" id="HG725919">
    <property type="protein sequence ID" value="CDJ70294.1"/>
    <property type="molecule type" value="Genomic_DNA"/>
</dbReference>
<protein>
    <recommendedName>
        <fullName evidence="5">Major facilitator superfamily (MFS) profile domain-containing protein</fullName>
    </recommendedName>
</protein>
<accession>U6N4S5</accession>
<name>U6N4S5_9EIME</name>
<evidence type="ECO:0000256" key="2">
    <source>
        <dbReference type="SAM" id="Phobius"/>
    </source>
</evidence>
<keyword evidence="2" id="KW-0472">Membrane</keyword>
<feature type="transmembrane region" description="Helical" evidence="2">
    <location>
        <begin position="7"/>
        <end position="29"/>
    </location>
</feature>
<evidence type="ECO:0008006" key="5">
    <source>
        <dbReference type="Google" id="ProtNLM"/>
    </source>
</evidence>
<keyword evidence="2" id="KW-0812">Transmembrane</keyword>
<dbReference type="GeneID" id="25478241"/>
<feature type="region of interest" description="Disordered" evidence="1">
    <location>
        <begin position="237"/>
        <end position="259"/>
    </location>
</feature>
<evidence type="ECO:0000313" key="3">
    <source>
        <dbReference type="EMBL" id="CDJ70294.1"/>
    </source>
</evidence>
<dbReference type="SUPFAM" id="SSF103473">
    <property type="entry name" value="MFS general substrate transporter"/>
    <property type="match status" value="1"/>
</dbReference>
<dbReference type="RefSeq" id="XP_013438760.1">
    <property type="nucleotide sequence ID" value="XM_013583306.1"/>
</dbReference>
<organism evidence="3 4">
    <name type="scientific">Eimeria necatrix</name>
    <dbReference type="NCBI Taxonomy" id="51315"/>
    <lineage>
        <taxon>Eukaryota</taxon>
        <taxon>Sar</taxon>
        <taxon>Alveolata</taxon>
        <taxon>Apicomplexa</taxon>
        <taxon>Conoidasida</taxon>
        <taxon>Coccidia</taxon>
        <taxon>Eucoccidiorida</taxon>
        <taxon>Eimeriorina</taxon>
        <taxon>Eimeriidae</taxon>
        <taxon>Eimeria</taxon>
    </lineage>
</organism>
<proteinExistence type="predicted"/>
<dbReference type="OrthoDB" id="440384at2759"/>
<dbReference type="VEuPathDB" id="ToxoDB:ENH_00081120"/>
<feature type="transmembrane region" description="Helical" evidence="2">
    <location>
        <begin position="76"/>
        <end position="97"/>
    </location>
</feature>
<reference evidence="3" key="1">
    <citation type="submission" date="2013-10" db="EMBL/GenBank/DDBJ databases">
        <title>Genomic analysis of the causative agents of coccidiosis in chickens.</title>
        <authorList>
            <person name="Reid A.J."/>
            <person name="Blake D."/>
            <person name="Billington K."/>
            <person name="Browne H."/>
            <person name="Dunn M."/>
            <person name="Hung S."/>
            <person name="Kawahara F."/>
            <person name="Miranda-Saavedra D."/>
            <person name="Mourier T."/>
            <person name="Nagra H."/>
            <person name="Otto T.D."/>
            <person name="Rawlings N."/>
            <person name="Sanchez A."/>
            <person name="Sanders M."/>
            <person name="Subramaniam C."/>
            <person name="Tay Y."/>
            <person name="Dear P."/>
            <person name="Doerig C."/>
            <person name="Gruber A."/>
            <person name="Parkinson J."/>
            <person name="Shirley M."/>
            <person name="Wan K.L."/>
            <person name="Berriman M."/>
            <person name="Tomley F."/>
            <person name="Pain A."/>
        </authorList>
    </citation>
    <scope>NUCLEOTIDE SEQUENCE [LARGE SCALE GENOMIC DNA]</scope>
    <source>
        <strain evidence="3">Houghton</strain>
    </source>
</reference>
<evidence type="ECO:0000313" key="4">
    <source>
        <dbReference type="Proteomes" id="UP000030754"/>
    </source>
</evidence>
<dbReference type="Proteomes" id="UP000030754">
    <property type="component" value="Unassembled WGS sequence"/>
</dbReference>
<reference evidence="3" key="2">
    <citation type="submission" date="2013-10" db="EMBL/GenBank/DDBJ databases">
        <authorList>
            <person name="Aslett M."/>
        </authorList>
    </citation>
    <scope>NUCLEOTIDE SEQUENCE [LARGE SCALE GENOMIC DNA]</scope>
    <source>
        <strain evidence="3">Houghton</strain>
    </source>
</reference>
<gene>
    <name evidence="3" type="ORF">ENH_00081120</name>
</gene>
<feature type="transmembrane region" description="Helical" evidence="2">
    <location>
        <begin position="41"/>
        <end position="64"/>
    </location>
</feature>